<gene>
    <name evidence="2" type="ORF">TSOC_004722</name>
</gene>
<evidence type="ECO:0000313" key="2">
    <source>
        <dbReference type="EMBL" id="PNH08683.1"/>
    </source>
</evidence>
<protein>
    <submittedName>
        <fullName evidence="2">Uncharacterized protein</fullName>
    </submittedName>
</protein>
<reference evidence="2 3" key="1">
    <citation type="journal article" date="2017" name="Mol. Biol. Evol.">
        <title>The 4-celled Tetrabaena socialis nuclear genome reveals the essential components for genetic control of cell number at the origin of multicellularity in the volvocine lineage.</title>
        <authorList>
            <person name="Featherston J."/>
            <person name="Arakaki Y."/>
            <person name="Hanschen E.R."/>
            <person name="Ferris P.J."/>
            <person name="Michod R.E."/>
            <person name="Olson B.J.S.C."/>
            <person name="Nozaki H."/>
            <person name="Durand P.M."/>
        </authorList>
    </citation>
    <scope>NUCLEOTIDE SEQUENCE [LARGE SCALE GENOMIC DNA]</scope>
    <source>
        <strain evidence="2 3">NIES-571</strain>
    </source>
</reference>
<evidence type="ECO:0000313" key="3">
    <source>
        <dbReference type="Proteomes" id="UP000236333"/>
    </source>
</evidence>
<dbReference type="AlphaFoldDB" id="A0A2J8A883"/>
<name>A0A2J8A883_9CHLO</name>
<keyword evidence="3" id="KW-1185">Reference proteome</keyword>
<feature type="region of interest" description="Disordered" evidence="1">
    <location>
        <begin position="31"/>
        <end position="68"/>
    </location>
</feature>
<sequence length="150" mass="15134">GRRRAPPRAALPAGLRRARVCAGPGGPLVGGAGGRQAAGHAAAARARRHPPLHHLQQPPAGGPDGRLRGRLALCGRRLAGVGAAGAGPRRQRGHGGRPARQAGLPGHHFGVVRAGGSSLVQGRVSAQYRAPLMGCIPALTVTAWSVVGIM</sequence>
<evidence type="ECO:0000256" key="1">
    <source>
        <dbReference type="SAM" id="MobiDB-lite"/>
    </source>
</evidence>
<accession>A0A2J8A883</accession>
<organism evidence="2 3">
    <name type="scientific">Tetrabaena socialis</name>
    <dbReference type="NCBI Taxonomy" id="47790"/>
    <lineage>
        <taxon>Eukaryota</taxon>
        <taxon>Viridiplantae</taxon>
        <taxon>Chlorophyta</taxon>
        <taxon>core chlorophytes</taxon>
        <taxon>Chlorophyceae</taxon>
        <taxon>CS clade</taxon>
        <taxon>Chlamydomonadales</taxon>
        <taxon>Tetrabaenaceae</taxon>
        <taxon>Tetrabaena</taxon>
    </lineage>
</organism>
<dbReference type="Proteomes" id="UP000236333">
    <property type="component" value="Unassembled WGS sequence"/>
</dbReference>
<feature type="non-terminal residue" evidence="2">
    <location>
        <position position="1"/>
    </location>
</feature>
<proteinExistence type="predicted"/>
<comment type="caution">
    <text evidence="2">The sequence shown here is derived from an EMBL/GenBank/DDBJ whole genome shotgun (WGS) entry which is preliminary data.</text>
</comment>
<feature type="region of interest" description="Disordered" evidence="1">
    <location>
        <begin position="82"/>
        <end position="104"/>
    </location>
</feature>
<dbReference type="EMBL" id="PGGS01000119">
    <property type="protein sequence ID" value="PNH08683.1"/>
    <property type="molecule type" value="Genomic_DNA"/>
</dbReference>